<dbReference type="InterPro" id="IPR007372">
    <property type="entry name" value="Lipid/polyisoprenoid-bd_YceI"/>
</dbReference>
<dbReference type="SMART" id="SM00867">
    <property type="entry name" value="YceI"/>
    <property type="match status" value="1"/>
</dbReference>
<dbReference type="EMBL" id="JAEQBW010000003">
    <property type="protein sequence ID" value="MBK6265107.1"/>
    <property type="molecule type" value="Genomic_DNA"/>
</dbReference>
<dbReference type="AlphaFoldDB" id="A0A935C8Q6"/>
<dbReference type="PANTHER" id="PTHR34406:SF1">
    <property type="entry name" value="PROTEIN YCEI"/>
    <property type="match status" value="1"/>
</dbReference>
<reference evidence="2" key="1">
    <citation type="submission" date="2021-01" db="EMBL/GenBank/DDBJ databases">
        <title>Marivirga aurantiaca sp. nov., isolated from intertidal surface sediments.</title>
        <authorList>
            <person name="Zhang M."/>
        </authorList>
    </citation>
    <scope>NUCLEOTIDE SEQUENCE</scope>
    <source>
        <strain evidence="2">S37H4</strain>
    </source>
</reference>
<dbReference type="Pfam" id="PF04264">
    <property type="entry name" value="YceI"/>
    <property type="match status" value="1"/>
</dbReference>
<sequence>MGKHQSDAQKVVAQPAAELTRGFGADTLSINTTKSKIDWIATEMRGAKSRTGKISLIDGYFLTTNNEIAGGKFIVDMETMDVTDMPVHEKIALKNLINHLKSDDFFNVAFYPVSILEITSVESLETDSLKISGNLSIREITRNIEFVARQNEKHFTAQFTFNRLDWNIAYEGSWADKTLIDKEVELSISVYVD</sequence>
<accession>A0A935C8Q6</accession>
<name>A0A935C8Q6_9BACT</name>
<dbReference type="PANTHER" id="PTHR34406">
    <property type="entry name" value="PROTEIN YCEI"/>
    <property type="match status" value="1"/>
</dbReference>
<feature type="domain" description="Lipid/polyisoprenoid-binding YceI-like" evidence="1">
    <location>
        <begin position="27"/>
        <end position="193"/>
    </location>
</feature>
<evidence type="ECO:0000313" key="2">
    <source>
        <dbReference type="EMBL" id="MBK6265107.1"/>
    </source>
</evidence>
<evidence type="ECO:0000313" key="3">
    <source>
        <dbReference type="Proteomes" id="UP000611723"/>
    </source>
</evidence>
<dbReference type="Gene3D" id="2.40.128.110">
    <property type="entry name" value="Lipid/polyisoprenoid-binding, YceI-like"/>
    <property type="match status" value="1"/>
</dbReference>
<protein>
    <submittedName>
        <fullName evidence="2">YceI family protein</fullName>
    </submittedName>
</protein>
<gene>
    <name evidence="2" type="ORF">JKA74_08660</name>
</gene>
<proteinExistence type="predicted"/>
<evidence type="ECO:0000259" key="1">
    <source>
        <dbReference type="SMART" id="SM00867"/>
    </source>
</evidence>
<dbReference type="InterPro" id="IPR036761">
    <property type="entry name" value="TTHA0802/YceI-like_sf"/>
</dbReference>
<dbReference type="Proteomes" id="UP000611723">
    <property type="component" value="Unassembled WGS sequence"/>
</dbReference>
<dbReference type="SUPFAM" id="SSF101874">
    <property type="entry name" value="YceI-like"/>
    <property type="match status" value="1"/>
</dbReference>
<comment type="caution">
    <text evidence="2">The sequence shown here is derived from an EMBL/GenBank/DDBJ whole genome shotgun (WGS) entry which is preliminary data.</text>
</comment>
<organism evidence="2 3">
    <name type="scientific">Marivirga aurantiaca</name>
    <dbReference type="NCBI Taxonomy" id="2802615"/>
    <lineage>
        <taxon>Bacteria</taxon>
        <taxon>Pseudomonadati</taxon>
        <taxon>Bacteroidota</taxon>
        <taxon>Cytophagia</taxon>
        <taxon>Cytophagales</taxon>
        <taxon>Marivirgaceae</taxon>
        <taxon>Marivirga</taxon>
    </lineage>
</organism>
<keyword evidence="3" id="KW-1185">Reference proteome</keyword>